<reference evidence="2 3" key="2">
    <citation type="journal article" date="2011" name="Nucleic Acids Res.">
        <title>Insights into the evolution of Archaea and eukaryotic protein modifier systems revealed by the genome of a novel archaeal group.</title>
        <authorList>
            <person name="Nunoura T."/>
            <person name="Takaki Y."/>
            <person name="Kakuta J."/>
            <person name="Nishi S."/>
            <person name="Sugahara J."/>
            <person name="Kazama H."/>
            <person name="Chee G."/>
            <person name="Hattori M."/>
            <person name="Kanai A."/>
            <person name="Atomi H."/>
            <person name="Takai K."/>
            <person name="Takami H."/>
        </authorList>
    </citation>
    <scope>NUCLEOTIDE SEQUENCE [LARGE SCALE GENOMIC DNA]</scope>
</reference>
<dbReference type="KEGG" id="csu:CSUB_C0715"/>
<dbReference type="Proteomes" id="UP000008120">
    <property type="component" value="Chromosome"/>
</dbReference>
<sequence>MKKVIIAAAAFAFFAAVTFNFFSRIESRPLSTATATIHTVSTPWTTTRETMATEEVVVVNPLGSGSDTSLSFKPPRVRVVIGVNNTVTWVNEDLVPHKVTSMDRDFDFLLQPGEKISYTFTSPGTYEYFCTLHPWMNGVVEVLR</sequence>
<dbReference type="STRING" id="311458.CSUB_C0715"/>
<dbReference type="Pfam" id="PF13473">
    <property type="entry name" value="Cupredoxin_1"/>
    <property type="match status" value="1"/>
</dbReference>
<dbReference type="InterPro" id="IPR028096">
    <property type="entry name" value="EfeO_Cupredoxin"/>
</dbReference>
<feature type="domain" description="EfeO-type cupredoxin-like" evidence="1">
    <location>
        <begin position="71"/>
        <end position="140"/>
    </location>
</feature>
<dbReference type="BioCyc" id="CCAL311458:G131R-729-MONOMER"/>
<dbReference type="Gene3D" id="2.60.40.420">
    <property type="entry name" value="Cupredoxins - blue copper proteins"/>
    <property type="match status" value="1"/>
</dbReference>
<proteinExistence type="predicted"/>
<dbReference type="InterPro" id="IPR008972">
    <property type="entry name" value="Cupredoxin"/>
</dbReference>
<protein>
    <submittedName>
        <fullName evidence="2">Blue (Type 1) copper domain protein</fullName>
    </submittedName>
</protein>
<gene>
    <name evidence="2" type="ORF">CSUB_C0715</name>
</gene>
<dbReference type="InterPro" id="IPR052721">
    <property type="entry name" value="ET_Amicyanin"/>
</dbReference>
<evidence type="ECO:0000313" key="2">
    <source>
        <dbReference type="EMBL" id="BAJ50574.1"/>
    </source>
</evidence>
<evidence type="ECO:0000313" key="3">
    <source>
        <dbReference type="Proteomes" id="UP000008120"/>
    </source>
</evidence>
<dbReference type="PANTHER" id="PTHR36507:SF1">
    <property type="entry name" value="BLL1555 PROTEIN"/>
    <property type="match status" value="1"/>
</dbReference>
<dbReference type="SUPFAM" id="SSF49503">
    <property type="entry name" value="Cupredoxins"/>
    <property type="match status" value="1"/>
</dbReference>
<dbReference type="PANTHER" id="PTHR36507">
    <property type="entry name" value="BLL1555 PROTEIN"/>
    <property type="match status" value="1"/>
</dbReference>
<accession>E6P9G3</accession>
<evidence type="ECO:0000259" key="1">
    <source>
        <dbReference type="Pfam" id="PF13473"/>
    </source>
</evidence>
<dbReference type="EMBL" id="BA000048">
    <property type="protein sequence ID" value="BAJ50574.1"/>
    <property type="molecule type" value="Genomic_DNA"/>
</dbReference>
<dbReference type="AlphaFoldDB" id="E6P9G3"/>
<organism evidence="2 3">
    <name type="scientific">Caldiarchaeum subterraneum</name>
    <dbReference type="NCBI Taxonomy" id="311458"/>
    <lineage>
        <taxon>Archaea</taxon>
        <taxon>Nitrososphaerota</taxon>
        <taxon>Candidatus Caldarchaeales</taxon>
        <taxon>Candidatus Caldarchaeaceae</taxon>
        <taxon>Candidatus Caldarchaeum</taxon>
    </lineage>
</organism>
<name>E6P9G3_CALS0</name>
<reference evidence="2 3" key="1">
    <citation type="journal article" date="2005" name="Environ. Microbiol.">
        <title>Genetic and functional properties of uncultivated thermophilic crenarchaeotes from a subsurface gold mine as revealed by analysis of genome fragments.</title>
        <authorList>
            <person name="Nunoura T."/>
            <person name="Hirayama H."/>
            <person name="Takami H."/>
            <person name="Oida H."/>
            <person name="Nishi S."/>
            <person name="Shimamura S."/>
            <person name="Suzuki Y."/>
            <person name="Inagaki F."/>
            <person name="Takai K."/>
            <person name="Nealson K.H."/>
            <person name="Horikoshi K."/>
        </authorList>
    </citation>
    <scope>NUCLEOTIDE SEQUENCE [LARGE SCALE GENOMIC DNA]</scope>
</reference>